<name>A0A6M2DYT5_XENCH</name>
<evidence type="ECO:0000313" key="6">
    <source>
        <dbReference type="EMBL" id="NOV50248.1"/>
    </source>
</evidence>
<accession>A0A6M2DYT5</accession>
<reference evidence="6" key="1">
    <citation type="submission" date="2020-03" db="EMBL/GenBank/DDBJ databases">
        <title>Transcriptomic Profiling of the Digestive Tract of the Rat Flea, Xenopsylla cheopis, Following Blood Feeding and Infection with Yersinia pestis.</title>
        <authorList>
            <person name="Bland D.M."/>
            <person name="Martens C.A."/>
            <person name="Virtaneva K."/>
            <person name="Kanakabandi K."/>
            <person name="Long D."/>
            <person name="Rosenke R."/>
            <person name="Saturday G.A."/>
            <person name="Hoyt F.H."/>
            <person name="Bruno D.P."/>
            <person name="Ribeiro J.M.C."/>
            <person name="Hinnebusch J."/>
        </authorList>
    </citation>
    <scope>NUCLEOTIDE SEQUENCE</scope>
</reference>
<feature type="domain" description="Armadillo-like helical" evidence="5">
    <location>
        <begin position="1"/>
        <end position="154"/>
    </location>
</feature>
<keyword evidence="3" id="KW-1133">Transmembrane helix</keyword>
<dbReference type="AlphaFoldDB" id="A0A6M2DYT5"/>
<dbReference type="Pfam" id="PF08427">
    <property type="entry name" value="ARMH3_C"/>
    <property type="match status" value="1"/>
</dbReference>
<dbReference type="InterPro" id="IPR013636">
    <property type="entry name" value="ARMH3_C"/>
</dbReference>
<dbReference type="InterPro" id="IPR039868">
    <property type="entry name" value="ARMD3-like"/>
</dbReference>
<dbReference type="GO" id="GO:0005829">
    <property type="term" value="C:cytosol"/>
    <property type="evidence" value="ECO:0007669"/>
    <property type="project" value="TreeGrafter"/>
</dbReference>
<keyword evidence="4" id="KW-0472">Membrane</keyword>
<evidence type="ECO:0000259" key="5">
    <source>
        <dbReference type="SMART" id="SM01158"/>
    </source>
</evidence>
<evidence type="ECO:0000256" key="4">
    <source>
        <dbReference type="ARBA" id="ARBA00023136"/>
    </source>
</evidence>
<keyword evidence="2" id="KW-0812">Transmembrane</keyword>
<dbReference type="GO" id="GO:0016020">
    <property type="term" value="C:membrane"/>
    <property type="evidence" value="ECO:0007669"/>
    <property type="project" value="UniProtKB-SubCell"/>
</dbReference>
<evidence type="ECO:0000256" key="3">
    <source>
        <dbReference type="ARBA" id="ARBA00022989"/>
    </source>
</evidence>
<evidence type="ECO:0000256" key="1">
    <source>
        <dbReference type="ARBA" id="ARBA00004370"/>
    </source>
</evidence>
<comment type="subcellular location">
    <subcellularLocation>
        <location evidence="1">Membrane</location>
    </subcellularLocation>
</comment>
<proteinExistence type="predicted"/>
<dbReference type="SMART" id="SM01158">
    <property type="entry name" value="DUF1741"/>
    <property type="match status" value="1"/>
</dbReference>
<organism evidence="6">
    <name type="scientific">Xenopsylla cheopis</name>
    <name type="common">Oriental rat flea</name>
    <name type="synonym">Pulex cheopis</name>
    <dbReference type="NCBI Taxonomy" id="163159"/>
    <lineage>
        <taxon>Eukaryota</taxon>
        <taxon>Metazoa</taxon>
        <taxon>Ecdysozoa</taxon>
        <taxon>Arthropoda</taxon>
        <taxon>Hexapoda</taxon>
        <taxon>Insecta</taxon>
        <taxon>Pterygota</taxon>
        <taxon>Neoptera</taxon>
        <taxon>Endopterygota</taxon>
        <taxon>Siphonaptera</taxon>
        <taxon>Pulicidae</taxon>
        <taxon>Xenopsyllinae</taxon>
        <taxon>Xenopsylla</taxon>
    </lineage>
</organism>
<protein>
    <submittedName>
        <fullName evidence="6">Putative conserved secreted protein</fullName>
    </submittedName>
</protein>
<dbReference type="EMBL" id="GIIL01006522">
    <property type="protein sequence ID" value="NOV50248.1"/>
    <property type="molecule type" value="Transcribed_RNA"/>
</dbReference>
<dbReference type="PANTHER" id="PTHR13608">
    <property type="entry name" value="ARMADILLO-LIKE HELICAL DOMAIN-CONTAINING PROTEIN 3"/>
    <property type="match status" value="1"/>
</dbReference>
<dbReference type="PANTHER" id="PTHR13608:SF3">
    <property type="entry name" value="ARMADILLO-LIKE HELICAL DOMAIN-CONTAINING PROTEIN 3"/>
    <property type="match status" value="1"/>
</dbReference>
<sequence>MNVFDLLLRVVNVFNLFITYGDTFLPTPSSYDELYYELNRVANVFDNLYLMARRYSALDCEFKQDAMRLTNGLINIRAITNHFAPKIQAWLESKGLSTPTEEQVLEVVRGNYDSLTLKLQDSLDQYERYTEKPTHTSFFTTLVRGIVNDTRSNLDFGGMDLQAILQEFSSIS</sequence>
<evidence type="ECO:0000256" key="2">
    <source>
        <dbReference type="ARBA" id="ARBA00022692"/>
    </source>
</evidence>